<comment type="caution">
    <text evidence="2">The sequence shown here is derived from an EMBL/GenBank/DDBJ whole genome shotgun (WGS) entry which is preliminary data.</text>
</comment>
<evidence type="ECO:0000256" key="1">
    <source>
        <dbReference type="SAM" id="Phobius"/>
    </source>
</evidence>
<organism evidence="2 3">
    <name type="scientific">Flavobacterium salmonis</name>
    <dbReference type="NCBI Taxonomy" id="2654844"/>
    <lineage>
        <taxon>Bacteria</taxon>
        <taxon>Pseudomonadati</taxon>
        <taxon>Bacteroidota</taxon>
        <taxon>Flavobacteriia</taxon>
        <taxon>Flavobacteriales</taxon>
        <taxon>Flavobacteriaceae</taxon>
        <taxon>Flavobacterium</taxon>
    </lineage>
</organism>
<dbReference type="AlphaFoldDB" id="A0A6V6Z840"/>
<keyword evidence="1" id="KW-1133">Transmembrane helix</keyword>
<evidence type="ECO:0000313" key="3">
    <source>
        <dbReference type="Proteomes" id="UP000530060"/>
    </source>
</evidence>
<evidence type="ECO:0000313" key="2">
    <source>
        <dbReference type="EMBL" id="CAD0007594.1"/>
    </source>
</evidence>
<name>A0A6V6Z840_9FLAO</name>
<dbReference type="EMBL" id="CAIJDP010000083">
    <property type="protein sequence ID" value="CAD0007594.1"/>
    <property type="molecule type" value="Genomic_DNA"/>
</dbReference>
<feature type="transmembrane region" description="Helical" evidence="1">
    <location>
        <begin position="47"/>
        <end position="72"/>
    </location>
</feature>
<accession>A0A6V6Z840</accession>
<protein>
    <submittedName>
        <fullName evidence="2">Uncharacterized protein</fullName>
    </submittedName>
</protein>
<proteinExistence type="predicted"/>
<keyword evidence="3" id="KW-1185">Reference proteome</keyword>
<dbReference type="Proteomes" id="UP000530060">
    <property type="component" value="Unassembled WGS sequence"/>
</dbReference>
<feature type="transmembrane region" description="Helical" evidence="1">
    <location>
        <begin position="84"/>
        <end position="104"/>
    </location>
</feature>
<gene>
    <name evidence="2" type="ORF">FLAT13_03921</name>
</gene>
<feature type="transmembrane region" description="Helical" evidence="1">
    <location>
        <begin position="116"/>
        <end position="135"/>
    </location>
</feature>
<keyword evidence="1" id="KW-0472">Membrane</keyword>
<feature type="transmembrane region" description="Helical" evidence="1">
    <location>
        <begin position="7"/>
        <end position="27"/>
    </location>
</feature>
<keyword evidence="1" id="KW-0812">Transmembrane</keyword>
<reference evidence="2 3" key="1">
    <citation type="submission" date="2020-06" db="EMBL/GenBank/DDBJ databases">
        <authorList>
            <person name="Criscuolo A."/>
        </authorList>
    </citation>
    <scope>NUCLEOTIDE SEQUENCE [LARGE SCALE GENOMIC DNA]</scope>
    <source>
        <strain evidence="3">CIP 111411</strain>
    </source>
</reference>
<dbReference type="RefSeq" id="WP_180910103.1">
    <property type="nucleotide sequence ID" value="NZ_CAIJDP010000083.1"/>
</dbReference>
<sequence length="142" mass="16502">MKTFKTFLETILPITIGTLIFMSYFFITEKLAIDSELEACERYEVSNIVYLIFTFGIILISSFYQIIVGDWILKRNKNKFKLNIVNSIIFGVFFTVIFIAMGVFNEEEVEVKFCPVFFLVMVILGLLFLVLKSIFGKLFNKV</sequence>